<keyword evidence="3" id="KW-1185">Reference proteome</keyword>
<dbReference type="Proteomes" id="UP001549363">
    <property type="component" value="Unassembled WGS sequence"/>
</dbReference>
<gene>
    <name evidence="2" type="ORF">ABIA69_002092</name>
</gene>
<sequence length="80" mass="8392">MRKEAGTIGIVFGTLLANTLGEILAGAVISKFGASTFKFAVNPFSAYLFSPLMMMCSVLIATMIGTASAGQIKISENIKE</sequence>
<name>A0ABV2PJ21_9BACI</name>
<keyword evidence="1" id="KW-0472">Membrane</keyword>
<keyword evidence="2" id="KW-0449">Lipoprotein</keyword>
<organism evidence="2 3">
    <name type="scientific">Lysinibacillus parviboronicapiens</name>
    <dbReference type="NCBI Taxonomy" id="436516"/>
    <lineage>
        <taxon>Bacteria</taxon>
        <taxon>Bacillati</taxon>
        <taxon>Bacillota</taxon>
        <taxon>Bacilli</taxon>
        <taxon>Bacillales</taxon>
        <taxon>Bacillaceae</taxon>
        <taxon>Lysinibacillus</taxon>
    </lineage>
</organism>
<evidence type="ECO:0000256" key="1">
    <source>
        <dbReference type="SAM" id="Phobius"/>
    </source>
</evidence>
<dbReference type="EMBL" id="JBEPSB010000008">
    <property type="protein sequence ID" value="MET4560947.1"/>
    <property type="molecule type" value="Genomic_DNA"/>
</dbReference>
<protein>
    <submittedName>
        <fullName evidence="2">ABC-type lipoprotein release transport system permease subunit</fullName>
    </submittedName>
</protein>
<proteinExistence type="predicted"/>
<feature type="transmembrane region" description="Helical" evidence="1">
    <location>
        <begin position="45"/>
        <end position="69"/>
    </location>
</feature>
<comment type="caution">
    <text evidence="2">The sequence shown here is derived from an EMBL/GenBank/DDBJ whole genome shotgun (WGS) entry which is preliminary data.</text>
</comment>
<reference evidence="2 3" key="1">
    <citation type="submission" date="2024-06" db="EMBL/GenBank/DDBJ databases">
        <title>Sorghum-associated microbial communities from plants grown in Nebraska, USA.</title>
        <authorList>
            <person name="Schachtman D."/>
        </authorList>
    </citation>
    <scope>NUCLEOTIDE SEQUENCE [LARGE SCALE GENOMIC DNA]</scope>
    <source>
        <strain evidence="2 3">736</strain>
    </source>
</reference>
<keyword evidence="1" id="KW-0812">Transmembrane</keyword>
<keyword evidence="1" id="KW-1133">Transmembrane helix</keyword>
<evidence type="ECO:0000313" key="3">
    <source>
        <dbReference type="Proteomes" id="UP001549363"/>
    </source>
</evidence>
<accession>A0ABV2PJ21</accession>
<evidence type="ECO:0000313" key="2">
    <source>
        <dbReference type="EMBL" id="MET4560947.1"/>
    </source>
</evidence>